<reference evidence="2 3" key="2">
    <citation type="submission" date="2019-02" db="EMBL/GenBank/DDBJ databases">
        <title>'Lichenibacterium ramalinii' gen. nov. sp. nov., 'Lichenibacterium minor' gen. nov. sp. nov.</title>
        <authorList>
            <person name="Pankratov T."/>
        </authorList>
    </citation>
    <scope>NUCLEOTIDE SEQUENCE [LARGE SCALE GENOMIC DNA]</scope>
    <source>
        <strain evidence="2 3">RmlP001</strain>
    </source>
</reference>
<dbReference type="Proteomes" id="UP000289411">
    <property type="component" value="Unassembled WGS sequence"/>
</dbReference>
<accession>A0A4Q2REZ0</accession>
<evidence type="ECO:0000313" key="2">
    <source>
        <dbReference type="EMBL" id="RYB06236.1"/>
    </source>
</evidence>
<feature type="region of interest" description="Disordered" evidence="1">
    <location>
        <begin position="257"/>
        <end position="278"/>
    </location>
</feature>
<sequence>MPKPAEQPPEPRTSSTVAAEITAQADARRAAEAELDRLTAARPAMLLDLSAKGDAALDAHDIATGRQRRVIERSDAVVTVLETELAQFRVDEDQAARVALYAEGQAAASEVADLVLNDYPDAARAVVDVLMRIAEAGSTVAQANANLPAGAVPLRPESFRNNKSWVADLPALAASVVLPAARASEASIWPMVSRSVPYDPGAARRQREWERDERERQTNAVPVTEPVPKMITTVLATDAFDRPDITVSHPDLDAWHRERDAREERKERERRSRTFSNV</sequence>
<proteinExistence type="predicted"/>
<organism evidence="2 3">
    <name type="scientific">Lichenibacterium ramalinae</name>
    <dbReference type="NCBI Taxonomy" id="2316527"/>
    <lineage>
        <taxon>Bacteria</taxon>
        <taxon>Pseudomonadati</taxon>
        <taxon>Pseudomonadota</taxon>
        <taxon>Alphaproteobacteria</taxon>
        <taxon>Hyphomicrobiales</taxon>
        <taxon>Lichenihabitantaceae</taxon>
        <taxon>Lichenibacterium</taxon>
    </lineage>
</organism>
<dbReference type="RefSeq" id="WP_129218171.1">
    <property type="nucleotide sequence ID" value="NZ_QYBC01000004.1"/>
</dbReference>
<evidence type="ECO:0000256" key="1">
    <source>
        <dbReference type="SAM" id="MobiDB-lite"/>
    </source>
</evidence>
<reference evidence="2 3" key="1">
    <citation type="submission" date="2018-09" db="EMBL/GenBank/DDBJ databases">
        <authorList>
            <person name="Grouzdev D.S."/>
            <person name="Krutkina M.S."/>
        </authorList>
    </citation>
    <scope>NUCLEOTIDE SEQUENCE [LARGE SCALE GENOMIC DNA]</scope>
    <source>
        <strain evidence="2 3">RmlP001</strain>
    </source>
</reference>
<comment type="caution">
    <text evidence="2">The sequence shown here is derived from an EMBL/GenBank/DDBJ whole genome shotgun (WGS) entry which is preliminary data.</text>
</comment>
<keyword evidence="3" id="KW-1185">Reference proteome</keyword>
<gene>
    <name evidence="2" type="ORF">D3272_05575</name>
</gene>
<feature type="compositionally biased region" description="Basic and acidic residues" evidence="1">
    <location>
        <begin position="257"/>
        <end position="272"/>
    </location>
</feature>
<dbReference type="AlphaFoldDB" id="A0A4Q2REZ0"/>
<dbReference type="EMBL" id="QYBC01000004">
    <property type="protein sequence ID" value="RYB06236.1"/>
    <property type="molecule type" value="Genomic_DNA"/>
</dbReference>
<evidence type="ECO:0000313" key="3">
    <source>
        <dbReference type="Proteomes" id="UP000289411"/>
    </source>
</evidence>
<name>A0A4Q2REZ0_9HYPH</name>
<protein>
    <submittedName>
        <fullName evidence="2">Uncharacterized protein</fullName>
    </submittedName>
</protein>